<dbReference type="SUPFAM" id="SSF57756">
    <property type="entry name" value="Retrovirus zinc finger-like domains"/>
    <property type="match status" value="1"/>
</dbReference>
<dbReference type="GO" id="GO:0008270">
    <property type="term" value="F:zinc ion binding"/>
    <property type="evidence" value="ECO:0007669"/>
    <property type="project" value="UniProtKB-KW"/>
</dbReference>
<evidence type="ECO:0000256" key="1">
    <source>
        <dbReference type="PROSITE-ProRule" id="PRU00047"/>
    </source>
</evidence>
<dbReference type="PROSITE" id="PS50158">
    <property type="entry name" value="ZF_CCHC"/>
    <property type="match status" value="2"/>
</dbReference>
<dbReference type="PANTHER" id="PTHR47481">
    <property type="match status" value="1"/>
</dbReference>
<dbReference type="AlphaFoldDB" id="A0A8D8LLY7"/>
<dbReference type="SMART" id="SM00343">
    <property type="entry name" value="ZnF_C2HC"/>
    <property type="match status" value="2"/>
</dbReference>
<proteinExistence type="predicted"/>
<dbReference type="InterPro" id="IPR001878">
    <property type="entry name" value="Znf_CCHC"/>
</dbReference>
<evidence type="ECO:0000313" key="3">
    <source>
        <dbReference type="EMBL" id="CAG6607767.1"/>
    </source>
</evidence>
<protein>
    <recommendedName>
        <fullName evidence="2">CCHC-type domain-containing protein</fullName>
    </recommendedName>
</protein>
<keyword evidence="1" id="KW-0479">Metal-binding</keyword>
<sequence>MEKANMEILSVDRHGNHNYVSWLFKVNLALRYKGLFDVATGVDLKPNGQNNDAVVVAWIKKDLEAQTLVGLNVNSDIAKKIANCTSASQMLNKLGLLYGKKSDVELENLQRSFFSFKYNENKTAVENCLNIQQLAEDLGSEGEVVKESWIITRILGVLPPKLHHFRTSWDNVTGADRNLSKLIERLRLEEDRLNSGELPSSSHLQNALISKKSVKSSKTPIECFKCGMKGHMKNQCRNKPSQKYLTYCKQNYSCNLCNMKGHFARDCTTQKSIPPQIPPQQTGFNQCGFFNHKSWTDRVICRQECVMVSRLWCYSAHDTS</sequence>
<dbReference type="InterPro" id="IPR036875">
    <property type="entry name" value="Znf_CCHC_sf"/>
</dbReference>
<keyword evidence="1" id="KW-0862">Zinc</keyword>
<dbReference type="Pfam" id="PF14223">
    <property type="entry name" value="Retrotran_gag_2"/>
    <property type="match status" value="1"/>
</dbReference>
<organism evidence="3">
    <name type="scientific">Cacopsylla melanoneura</name>
    <dbReference type="NCBI Taxonomy" id="428564"/>
    <lineage>
        <taxon>Eukaryota</taxon>
        <taxon>Metazoa</taxon>
        <taxon>Ecdysozoa</taxon>
        <taxon>Arthropoda</taxon>
        <taxon>Hexapoda</taxon>
        <taxon>Insecta</taxon>
        <taxon>Pterygota</taxon>
        <taxon>Neoptera</taxon>
        <taxon>Paraneoptera</taxon>
        <taxon>Hemiptera</taxon>
        <taxon>Sternorrhyncha</taxon>
        <taxon>Psylloidea</taxon>
        <taxon>Psyllidae</taxon>
        <taxon>Psyllinae</taxon>
        <taxon>Cacopsylla</taxon>
    </lineage>
</organism>
<feature type="domain" description="CCHC-type" evidence="2">
    <location>
        <begin position="254"/>
        <end position="267"/>
    </location>
</feature>
<feature type="domain" description="CCHC-type" evidence="2">
    <location>
        <begin position="223"/>
        <end position="238"/>
    </location>
</feature>
<dbReference type="GO" id="GO:0003676">
    <property type="term" value="F:nucleic acid binding"/>
    <property type="evidence" value="ECO:0007669"/>
    <property type="project" value="InterPro"/>
</dbReference>
<keyword evidence="1" id="KW-0863">Zinc-finger</keyword>
<evidence type="ECO:0000259" key="2">
    <source>
        <dbReference type="PROSITE" id="PS50158"/>
    </source>
</evidence>
<dbReference type="Gene3D" id="4.10.60.10">
    <property type="entry name" value="Zinc finger, CCHC-type"/>
    <property type="match status" value="2"/>
</dbReference>
<dbReference type="EMBL" id="HBUF01009145">
    <property type="protein sequence ID" value="CAG6607767.1"/>
    <property type="molecule type" value="Transcribed_RNA"/>
</dbReference>
<dbReference type="Pfam" id="PF00098">
    <property type="entry name" value="zf-CCHC"/>
    <property type="match status" value="1"/>
</dbReference>
<dbReference type="PANTHER" id="PTHR47481:SF14">
    <property type="entry name" value="RETROTRANSPOSON COPIA-LIKE N-TERMINAL DOMAIN-CONTAINING PROTEIN"/>
    <property type="match status" value="1"/>
</dbReference>
<name>A0A8D8LLY7_9HEMI</name>
<reference evidence="3" key="1">
    <citation type="submission" date="2021-05" db="EMBL/GenBank/DDBJ databases">
        <authorList>
            <person name="Alioto T."/>
            <person name="Alioto T."/>
            <person name="Gomez Garrido J."/>
        </authorList>
    </citation>
    <scope>NUCLEOTIDE SEQUENCE</scope>
</reference>
<accession>A0A8D8LLY7</accession>